<evidence type="ECO:0000259" key="12">
    <source>
        <dbReference type="PROSITE" id="PS50106"/>
    </source>
</evidence>
<protein>
    <recommendedName>
        <fullName evidence="12">PDZ domain-containing protein</fullName>
    </recommendedName>
</protein>
<evidence type="ECO:0000256" key="5">
    <source>
        <dbReference type="ARBA" id="ARBA00022692"/>
    </source>
</evidence>
<dbReference type="EMBL" id="MHLR01000030">
    <property type="protein sequence ID" value="OGZ14344.1"/>
    <property type="molecule type" value="Genomic_DNA"/>
</dbReference>
<dbReference type="Gene3D" id="2.30.42.10">
    <property type="match status" value="1"/>
</dbReference>
<accession>A0A1G2DL13</accession>
<sequence length="377" mass="39552">MNIIILIVSLAALILIHEFGHFVAAKWSGVRVDEFGIGFPPKLFGKKYGETEYTVNLIPFGGFVRIFGENPDNESLSGPDKERSFSNKPKARQALIIAAGVLCNLLLGWVLISLGFMSGMPVPVSSAPKGITVHDQHIFVTSVEKGSPAELAGLKSGDVLYALNVGGEGGETVHEIGGGISVTSIQDFIARHGGDEVSVSYRRPSADGLGLEIASVRPQTGVFGDTPAIGISMDEIGVVSLSPLRALWEGALMTGGIAVSVAYAFFSLIADALTGNADLAHLTGPVGIVGLIGDAAGFGFVYLLSFIAFISVNLAVLNVLPIPALDGGRLFFLAIEAVKGSRLSPRIVNAAHLAGFAVLIVFMLLVTYNDIVHLVTK</sequence>
<keyword evidence="6" id="KW-0378">Hydrolase</keyword>
<dbReference type="InterPro" id="IPR041489">
    <property type="entry name" value="PDZ_6"/>
</dbReference>
<keyword evidence="9" id="KW-0482">Metalloprotease</keyword>
<proteinExistence type="inferred from homology"/>
<evidence type="ECO:0000256" key="11">
    <source>
        <dbReference type="SAM" id="Phobius"/>
    </source>
</evidence>
<dbReference type="Pfam" id="PF17820">
    <property type="entry name" value="PDZ_6"/>
    <property type="match status" value="1"/>
</dbReference>
<feature type="transmembrane region" description="Helical" evidence="11">
    <location>
        <begin position="94"/>
        <end position="116"/>
    </location>
</feature>
<keyword evidence="8 11" id="KW-1133">Transmembrane helix</keyword>
<evidence type="ECO:0000256" key="10">
    <source>
        <dbReference type="ARBA" id="ARBA00023136"/>
    </source>
</evidence>
<evidence type="ECO:0000313" key="14">
    <source>
        <dbReference type="Proteomes" id="UP000177573"/>
    </source>
</evidence>
<comment type="subcellular location">
    <subcellularLocation>
        <location evidence="2">Membrane</location>
        <topology evidence="2">Multi-pass membrane protein</topology>
    </subcellularLocation>
</comment>
<evidence type="ECO:0000256" key="1">
    <source>
        <dbReference type="ARBA" id="ARBA00001947"/>
    </source>
</evidence>
<keyword evidence="7" id="KW-0862">Zinc</keyword>
<evidence type="ECO:0000313" key="13">
    <source>
        <dbReference type="EMBL" id="OGZ14344.1"/>
    </source>
</evidence>
<feature type="transmembrane region" description="Helical" evidence="11">
    <location>
        <begin position="347"/>
        <end position="368"/>
    </location>
</feature>
<dbReference type="InterPro" id="IPR001478">
    <property type="entry name" value="PDZ"/>
</dbReference>
<dbReference type="SUPFAM" id="SSF50156">
    <property type="entry name" value="PDZ domain-like"/>
    <property type="match status" value="1"/>
</dbReference>
<dbReference type="Proteomes" id="UP000177573">
    <property type="component" value="Unassembled WGS sequence"/>
</dbReference>
<dbReference type="GO" id="GO:0004222">
    <property type="term" value="F:metalloendopeptidase activity"/>
    <property type="evidence" value="ECO:0007669"/>
    <property type="project" value="InterPro"/>
</dbReference>
<dbReference type="CDD" id="cd06163">
    <property type="entry name" value="S2P-M50_PDZ_RseP-like"/>
    <property type="match status" value="1"/>
</dbReference>
<dbReference type="InterPro" id="IPR036034">
    <property type="entry name" value="PDZ_sf"/>
</dbReference>
<dbReference type="PANTHER" id="PTHR42837">
    <property type="entry name" value="REGULATOR OF SIGMA-E PROTEASE RSEP"/>
    <property type="match status" value="1"/>
</dbReference>
<feature type="domain" description="PDZ" evidence="12">
    <location>
        <begin position="130"/>
        <end position="164"/>
    </location>
</feature>
<feature type="transmembrane region" description="Helical" evidence="11">
    <location>
        <begin position="300"/>
        <end position="320"/>
    </location>
</feature>
<evidence type="ECO:0000256" key="4">
    <source>
        <dbReference type="ARBA" id="ARBA00022670"/>
    </source>
</evidence>
<evidence type="ECO:0000256" key="3">
    <source>
        <dbReference type="ARBA" id="ARBA00007931"/>
    </source>
</evidence>
<dbReference type="SMART" id="SM00228">
    <property type="entry name" value="PDZ"/>
    <property type="match status" value="1"/>
</dbReference>
<reference evidence="13 14" key="1">
    <citation type="journal article" date="2016" name="Nat. Commun.">
        <title>Thousands of microbial genomes shed light on interconnected biogeochemical processes in an aquifer system.</title>
        <authorList>
            <person name="Anantharaman K."/>
            <person name="Brown C.T."/>
            <person name="Hug L.A."/>
            <person name="Sharon I."/>
            <person name="Castelle C.J."/>
            <person name="Probst A.J."/>
            <person name="Thomas B.C."/>
            <person name="Singh A."/>
            <person name="Wilkins M.J."/>
            <person name="Karaoz U."/>
            <person name="Brodie E.L."/>
            <person name="Williams K.H."/>
            <person name="Hubbard S.S."/>
            <person name="Banfield J.F."/>
        </authorList>
    </citation>
    <scope>NUCLEOTIDE SEQUENCE [LARGE SCALE GENOMIC DNA]</scope>
</reference>
<keyword evidence="5 11" id="KW-0812">Transmembrane</keyword>
<evidence type="ECO:0000256" key="8">
    <source>
        <dbReference type="ARBA" id="ARBA00022989"/>
    </source>
</evidence>
<comment type="caution">
    <text evidence="13">The sequence shown here is derived from an EMBL/GenBank/DDBJ whole genome shotgun (WGS) entry which is preliminary data.</text>
</comment>
<evidence type="ECO:0000256" key="7">
    <source>
        <dbReference type="ARBA" id="ARBA00022833"/>
    </source>
</evidence>
<keyword evidence="4" id="KW-0645">Protease</keyword>
<dbReference type="InterPro" id="IPR004387">
    <property type="entry name" value="Pept_M50_Zn"/>
</dbReference>
<evidence type="ECO:0000256" key="6">
    <source>
        <dbReference type="ARBA" id="ARBA00022801"/>
    </source>
</evidence>
<dbReference type="InterPro" id="IPR008915">
    <property type="entry name" value="Peptidase_M50"/>
</dbReference>
<name>A0A1G2DL13_9BACT</name>
<dbReference type="Pfam" id="PF02163">
    <property type="entry name" value="Peptidase_M50"/>
    <property type="match status" value="1"/>
</dbReference>
<dbReference type="GO" id="GO:0006508">
    <property type="term" value="P:proteolysis"/>
    <property type="evidence" value="ECO:0007669"/>
    <property type="project" value="UniProtKB-KW"/>
</dbReference>
<gene>
    <name evidence="13" type="ORF">A3J08_02185</name>
</gene>
<dbReference type="GO" id="GO:0016020">
    <property type="term" value="C:membrane"/>
    <property type="evidence" value="ECO:0007669"/>
    <property type="project" value="UniProtKB-SubCell"/>
</dbReference>
<dbReference type="AlphaFoldDB" id="A0A1G2DL13"/>
<keyword evidence="10 11" id="KW-0472">Membrane</keyword>
<dbReference type="STRING" id="1798667.A3J08_02185"/>
<dbReference type="PANTHER" id="PTHR42837:SF2">
    <property type="entry name" value="MEMBRANE METALLOPROTEASE ARASP2, CHLOROPLASTIC-RELATED"/>
    <property type="match status" value="1"/>
</dbReference>
<organism evidence="13 14">
    <name type="scientific">Candidatus Lloydbacteria bacterium RIFCSPLOWO2_02_FULL_51_11</name>
    <dbReference type="NCBI Taxonomy" id="1798667"/>
    <lineage>
        <taxon>Bacteria</taxon>
        <taxon>Candidatus Lloydiibacteriota</taxon>
    </lineage>
</organism>
<feature type="transmembrane region" description="Helical" evidence="11">
    <location>
        <begin position="250"/>
        <end position="270"/>
    </location>
</feature>
<evidence type="ECO:0000256" key="2">
    <source>
        <dbReference type="ARBA" id="ARBA00004141"/>
    </source>
</evidence>
<evidence type="ECO:0000256" key="9">
    <source>
        <dbReference type="ARBA" id="ARBA00023049"/>
    </source>
</evidence>
<comment type="similarity">
    <text evidence="3">Belongs to the peptidase M50B family.</text>
</comment>
<dbReference type="PROSITE" id="PS50106">
    <property type="entry name" value="PDZ"/>
    <property type="match status" value="1"/>
</dbReference>
<comment type="cofactor">
    <cofactor evidence="1">
        <name>Zn(2+)</name>
        <dbReference type="ChEBI" id="CHEBI:29105"/>
    </cofactor>
</comment>